<accession>A0A066ZT03</accession>
<dbReference type="RefSeq" id="WP_029913143.1">
    <property type="nucleotide sequence ID" value="NZ_AP020335.1"/>
</dbReference>
<dbReference type="AlphaFoldDB" id="A0A066ZT03"/>
<reference evidence="1 2" key="1">
    <citation type="submission" date="2014-04" db="EMBL/GenBank/DDBJ databases">
        <title>Draft genome sequence of Hydrogenovibrio marinus MH-110, a model organism for aerobic H2 metabolism.</title>
        <authorList>
            <person name="Cha H.J."/>
            <person name="Jo B.H."/>
            <person name="Hwang B.H."/>
        </authorList>
    </citation>
    <scope>NUCLEOTIDE SEQUENCE [LARGE SCALE GENOMIC DNA]</scope>
    <source>
        <strain evidence="1 2">MH-110</strain>
    </source>
</reference>
<protein>
    <submittedName>
        <fullName evidence="1">Uncharacterized protein</fullName>
    </submittedName>
</protein>
<evidence type="ECO:0000313" key="2">
    <source>
        <dbReference type="Proteomes" id="UP000027341"/>
    </source>
</evidence>
<keyword evidence="2" id="KW-1185">Reference proteome</keyword>
<dbReference type="EMBL" id="JMIU01000001">
    <property type="protein sequence ID" value="KDN96617.1"/>
    <property type="molecule type" value="Genomic_DNA"/>
</dbReference>
<name>A0A066ZT03_HYDMR</name>
<evidence type="ECO:0000313" key="1">
    <source>
        <dbReference type="EMBL" id="KDN96617.1"/>
    </source>
</evidence>
<organism evidence="1 2">
    <name type="scientific">Hydrogenovibrio marinus</name>
    <dbReference type="NCBI Taxonomy" id="28885"/>
    <lineage>
        <taxon>Bacteria</taxon>
        <taxon>Pseudomonadati</taxon>
        <taxon>Pseudomonadota</taxon>
        <taxon>Gammaproteobacteria</taxon>
        <taxon>Thiotrichales</taxon>
        <taxon>Piscirickettsiaceae</taxon>
        <taxon>Hydrogenovibrio</taxon>
    </lineage>
</organism>
<dbReference type="STRING" id="28885.EI16_10210"/>
<gene>
    <name evidence="1" type="ORF">EI16_10210</name>
</gene>
<dbReference type="Proteomes" id="UP000027341">
    <property type="component" value="Unassembled WGS sequence"/>
</dbReference>
<proteinExistence type="predicted"/>
<comment type="caution">
    <text evidence="1">The sequence shown here is derived from an EMBL/GenBank/DDBJ whole genome shotgun (WGS) entry which is preliminary data.</text>
</comment>
<sequence>MIHIFRLYSNKKCDFLEFVDKTDVVDVFKQERNPMQYDWRTMPIKQALKEEESLLKHGSLLKMQQRGDKAVIRVILKGESSWYSPSAQYTQGIPSFYRVAISFFTDPAREFKVTTQHHEIFEVIRDERFSSLSRQLFYSILKRVKSSRCERRLDQYVDYNLKKLKEYGVDLPSVKGTYIQIKQQVANEDISCPFYSDFFHQLLDVCIEKEKELLGENRTYVKYI</sequence>